<evidence type="ECO:0000313" key="2">
    <source>
        <dbReference type="Proteomes" id="UP001211249"/>
    </source>
</evidence>
<evidence type="ECO:0000313" key="1">
    <source>
        <dbReference type="EMBL" id="MDB9535730.1"/>
    </source>
</evidence>
<reference evidence="1 2" key="1">
    <citation type="submission" date="2023-01" db="EMBL/GenBank/DDBJ databases">
        <title>Genomes from the Australian National Cyanobacteria Reference Collection.</title>
        <authorList>
            <person name="Willis A."/>
            <person name="Lee E.M.F."/>
        </authorList>
    </citation>
    <scope>NUCLEOTIDE SEQUENCE [LARGE SCALE GENOMIC DNA]</scope>
    <source>
        <strain evidence="1 2">CS-1226</strain>
    </source>
</reference>
<evidence type="ECO:0008006" key="3">
    <source>
        <dbReference type="Google" id="ProtNLM"/>
    </source>
</evidence>
<dbReference type="EMBL" id="JAQMUC010000041">
    <property type="protein sequence ID" value="MDB9535730.1"/>
    <property type="molecule type" value="Genomic_DNA"/>
</dbReference>
<comment type="caution">
    <text evidence="1">The sequence shown here is derived from an EMBL/GenBank/DDBJ whole genome shotgun (WGS) entry which is preliminary data.</text>
</comment>
<dbReference type="Proteomes" id="UP001211249">
    <property type="component" value="Unassembled WGS sequence"/>
</dbReference>
<accession>A0ABT5AH38</accession>
<sequence length="297" mass="33575">MFRPIKRLIKTIAVIAIYRIFNIVNSINKGQISQIILMNQYQQLAEINKLPKFSDTGFHVYSQTDEDGFLLFIFSLIGSTNKKVLEICAGYGIECNAANLIINHGWQGLLFDGDPDNIKIGKTVYSSLKATNNKPPILVNAWITAENINELITQNGFKDEIDLLSLDIDGVDYWILKSINCVKPRVIILEYNTYWGAEESVTVPYDKEFKARIINKAYYCGASLRAFVNLGKDLGYRLVGANTQQYNAFFIRNDIGTDIFPEVSVESCLTLHTDSTDSNSPNQHNFPLISTLPWIRV</sequence>
<organism evidence="1 2">
    <name type="scientific">Dolichospermum planctonicum CS-1226</name>
    <dbReference type="NCBI Taxonomy" id="3021751"/>
    <lineage>
        <taxon>Bacteria</taxon>
        <taxon>Bacillati</taxon>
        <taxon>Cyanobacteriota</taxon>
        <taxon>Cyanophyceae</taxon>
        <taxon>Nostocales</taxon>
        <taxon>Aphanizomenonaceae</taxon>
        <taxon>Dolichospermum</taxon>
        <taxon>Dolichospermum planctonicum</taxon>
    </lineage>
</organism>
<keyword evidence="2" id="KW-1185">Reference proteome</keyword>
<proteinExistence type="predicted"/>
<gene>
    <name evidence="1" type="ORF">PN451_07740</name>
</gene>
<name>A0ABT5AH38_9CYAN</name>
<dbReference type="RefSeq" id="WP_271795623.1">
    <property type="nucleotide sequence ID" value="NZ_JAQMUC010000041.1"/>
</dbReference>
<protein>
    <recommendedName>
        <fullName evidence="3">Methyltransferase FkbM domain-containing protein</fullName>
    </recommendedName>
</protein>